<comment type="caution">
    <text evidence="1">The sequence shown here is derived from an EMBL/GenBank/DDBJ whole genome shotgun (WGS) entry which is preliminary data.</text>
</comment>
<organism evidence="1 2">
    <name type="scientific">Bacteroides stercoris ATCC 43183</name>
    <dbReference type="NCBI Taxonomy" id="449673"/>
    <lineage>
        <taxon>Bacteria</taxon>
        <taxon>Pseudomonadati</taxon>
        <taxon>Bacteroidota</taxon>
        <taxon>Bacteroidia</taxon>
        <taxon>Bacteroidales</taxon>
        <taxon>Bacteroidaceae</taxon>
        <taxon>Bacteroides</taxon>
    </lineage>
</organism>
<evidence type="ECO:0000313" key="2">
    <source>
        <dbReference type="Proteomes" id="UP000004713"/>
    </source>
</evidence>
<sequence length="276" mass="31344">MTMWNPFKKKDPLEGQRANYALAFDIVPKVLNAFNTGNMPLTELENVSTFMNFADDSKNIIKWKKMTISGTDFKSYQDKHMIIIRFPEPFTLSSAKAGIIVVDKKYHQTRYFTLEASFGGCMIVEISGQKRNNTGVTVADKEDLTEFASIVFSLAIKQDNNNFASTEPVTNKPEHAGTGERVIALSLNTLIEQMSARYSEWKGLFTVTPMADHVLVKCHKGFDDTNTRKAIPCLWRRKSFVDNCKMFDVKRIVFLDSVNRTFDELKPLEIDASTLP</sequence>
<reference evidence="1 2" key="1">
    <citation type="submission" date="2007-11" db="EMBL/GenBank/DDBJ databases">
        <title>Draft genome sequence of Bacteroides stercoris(ATCC 43183).</title>
        <authorList>
            <person name="Sudarsanam P."/>
            <person name="Ley R."/>
            <person name="Guruge J."/>
            <person name="Turnbaugh P.J."/>
            <person name="Mahowald M."/>
            <person name="Liep D."/>
            <person name="Gordon J."/>
        </authorList>
    </citation>
    <scope>NUCLEOTIDE SEQUENCE [LARGE SCALE GENOMIC DNA]</scope>
    <source>
        <strain evidence="1 2">ATCC 43183</strain>
    </source>
</reference>
<accession>B0NME7</accession>
<dbReference type="EMBL" id="ABFZ02000016">
    <property type="protein sequence ID" value="EDS16481.1"/>
    <property type="molecule type" value="Genomic_DNA"/>
</dbReference>
<dbReference type="HOGENOM" id="CLU_1007078_0_0_10"/>
<dbReference type="Proteomes" id="UP000004713">
    <property type="component" value="Unassembled WGS sequence"/>
</dbReference>
<dbReference type="AlphaFoldDB" id="B0NME7"/>
<reference evidence="1 2" key="2">
    <citation type="submission" date="2007-11" db="EMBL/GenBank/DDBJ databases">
        <authorList>
            <person name="Fulton L."/>
            <person name="Clifton S."/>
            <person name="Fulton B."/>
            <person name="Xu J."/>
            <person name="Minx P."/>
            <person name="Pepin K.H."/>
            <person name="Johnson M."/>
            <person name="Thiruvilangam P."/>
            <person name="Bhonagiri V."/>
            <person name="Nash W.E."/>
            <person name="Mardis E.R."/>
            <person name="Wilson R.K."/>
        </authorList>
    </citation>
    <scope>NUCLEOTIDE SEQUENCE [LARGE SCALE GENOMIC DNA]</scope>
    <source>
        <strain evidence="1 2">ATCC 43183</strain>
    </source>
</reference>
<protein>
    <submittedName>
        <fullName evidence="1">Uncharacterized protein</fullName>
    </submittedName>
</protein>
<name>B0NME7_BACSE</name>
<gene>
    <name evidence="1" type="ORF">BACSTE_00612</name>
</gene>
<evidence type="ECO:0000313" key="1">
    <source>
        <dbReference type="EMBL" id="EDS16481.1"/>
    </source>
</evidence>
<proteinExistence type="predicted"/>